<reference evidence="6 7" key="1">
    <citation type="submission" date="2019-02" db="EMBL/GenBank/DDBJ databases">
        <title>Deep-cultivation of Planctomycetes and their phenomic and genomic characterization uncovers novel biology.</title>
        <authorList>
            <person name="Wiegand S."/>
            <person name="Jogler M."/>
            <person name="Boedeker C."/>
            <person name="Pinto D."/>
            <person name="Vollmers J."/>
            <person name="Rivas-Marin E."/>
            <person name="Kohn T."/>
            <person name="Peeters S.H."/>
            <person name="Heuer A."/>
            <person name="Rast P."/>
            <person name="Oberbeckmann S."/>
            <person name="Bunk B."/>
            <person name="Jeske O."/>
            <person name="Meyerdierks A."/>
            <person name="Storesund J.E."/>
            <person name="Kallscheuer N."/>
            <person name="Luecker S."/>
            <person name="Lage O.M."/>
            <person name="Pohl T."/>
            <person name="Merkel B.J."/>
            <person name="Hornburger P."/>
            <person name="Mueller R.-W."/>
            <person name="Bruemmer F."/>
            <person name="Labrenz M."/>
            <person name="Spormann A.M."/>
            <person name="Op Den Camp H."/>
            <person name="Overmann J."/>
            <person name="Amann R."/>
            <person name="Jetten M.S.M."/>
            <person name="Mascher T."/>
            <person name="Medema M.H."/>
            <person name="Devos D.P."/>
            <person name="Kaster A.-K."/>
            <person name="Ovreas L."/>
            <person name="Rohde M."/>
            <person name="Galperin M.Y."/>
            <person name="Jogler C."/>
        </authorList>
    </citation>
    <scope>NUCLEOTIDE SEQUENCE [LARGE SCALE GENOMIC DNA]</scope>
    <source>
        <strain evidence="6 7">Poly51</strain>
    </source>
</reference>
<keyword evidence="7" id="KW-1185">Reference proteome</keyword>
<dbReference type="Proteomes" id="UP000318288">
    <property type="component" value="Unassembled WGS sequence"/>
</dbReference>
<evidence type="ECO:0000256" key="2">
    <source>
        <dbReference type="ARBA" id="ARBA00022679"/>
    </source>
</evidence>
<evidence type="ECO:0000256" key="1">
    <source>
        <dbReference type="ARBA" id="ARBA00022676"/>
    </source>
</evidence>
<dbReference type="InterPro" id="IPR001296">
    <property type="entry name" value="Glyco_trans_1"/>
</dbReference>
<dbReference type="Pfam" id="PF13439">
    <property type="entry name" value="Glyco_transf_4"/>
    <property type="match status" value="1"/>
</dbReference>
<feature type="domain" description="Glycosyltransferase subfamily 4-like N-terminal" evidence="5">
    <location>
        <begin position="74"/>
        <end position="194"/>
    </location>
</feature>
<feature type="region of interest" description="Disordered" evidence="3">
    <location>
        <begin position="19"/>
        <end position="42"/>
    </location>
</feature>
<dbReference type="PANTHER" id="PTHR12526">
    <property type="entry name" value="GLYCOSYLTRANSFERASE"/>
    <property type="match status" value="1"/>
</dbReference>
<dbReference type="InterPro" id="IPR028098">
    <property type="entry name" value="Glyco_trans_4-like_N"/>
</dbReference>
<dbReference type="Pfam" id="PF00534">
    <property type="entry name" value="Glycos_transf_1"/>
    <property type="match status" value="1"/>
</dbReference>
<feature type="domain" description="Glycosyl transferase family 1" evidence="4">
    <location>
        <begin position="229"/>
        <end position="382"/>
    </location>
</feature>
<evidence type="ECO:0000313" key="7">
    <source>
        <dbReference type="Proteomes" id="UP000318288"/>
    </source>
</evidence>
<proteinExistence type="predicted"/>
<comment type="caution">
    <text evidence="6">The sequence shown here is derived from an EMBL/GenBank/DDBJ whole genome shotgun (WGS) entry which is preliminary data.</text>
</comment>
<gene>
    <name evidence="6" type="ORF">Poly51_32060</name>
</gene>
<dbReference type="PANTHER" id="PTHR12526:SF510">
    <property type="entry name" value="D-INOSITOL 3-PHOSPHATE GLYCOSYLTRANSFERASE"/>
    <property type="match status" value="1"/>
</dbReference>
<accession>A0A5C6F296</accession>
<protein>
    <submittedName>
        <fullName evidence="6">Glycosyl transferases group 1</fullName>
    </submittedName>
</protein>
<keyword evidence="2 6" id="KW-0808">Transferase</keyword>
<evidence type="ECO:0000256" key="3">
    <source>
        <dbReference type="SAM" id="MobiDB-lite"/>
    </source>
</evidence>
<sequence length="410" mass="45513">MIRPEDVFKARVKSVLRPGRKRENFDSTAGPLDGSKATEIVPKSDASDPRYFKSVVSGMRQKSSELLFAIPDNRIAWKKDAVDRGLQIVRENNCRLVYATAPPFSSLLVGREIAMRAGLPLVIDFRDPWTRVPWGPRNKSWLANRWVARLEKKCVTDASAVVLNTPELENDFVTHYSQQPREKFSSIPNGFDPEIKLRIDSYTESRSSAEESGATGSTVQESGGAMRLLHPGSVYRNRDPRPIIDAIAKLHRSGLSVFLEQIGFCDDNFDLKNYAIEKGVGDLVEVKPAVPHDEMLRRMAKVDGFVLLQPGTALQVPGKLFEMLLFRKPILAICVPGAVSSIVQRYQIGTIAEAGNVDQIANAIRQISKGNSLPSLWDEAQKRFDGQQLTKEMASVFDCVSNAAEGLSDL</sequence>
<dbReference type="AlphaFoldDB" id="A0A5C6F296"/>
<dbReference type="SUPFAM" id="SSF53756">
    <property type="entry name" value="UDP-Glycosyltransferase/glycogen phosphorylase"/>
    <property type="match status" value="1"/>
</dbReference>
<dbReference type="GO" id="GO:0016757">
    <property type="term" value="F:glycosyltransferase activity"/>
    <property type="evidence" value="ECO:0007669"/>
    <property type="project" value="UniProtKB-KW"/>
</dbReference>
<dbReference type="EMBL" id="SJPW01000004">
    <property type="protein sequence ID" value="TWU54487.1"/>
    <property type="molecule type" value="Genomic_DNA"/>
</dbReference>
<keyword evidence="1" id="KW-0328">Glycosyltransferase</keyword>
<evidence type="ECO:0000313" key="6">
    <source>
        <dbReference type="EMBL" id="TWU54487.1"/>
    </source>
</evidence>
<name>A0A5C6F296_9BACT</name>
<dbReference type="Gene3D" id="3.40.50.2000">
    <property type="entry name" value="Glycogen Phosphorylase B"/>
    <property type="match status" value="2"/>
</dbReference>
<evidence type="ECO:0000259" key="5">
    <source>
        <dbReference type="Pfam" id="PF13439"/>
    </source>
</evidence>
<organism evidence="6 7">
    <name type="scientific">Rubripirellula tenax</name>
    <dbReference type="NCBI Taxonomy" id="2528015"/>
    <lineage>
        <taxon>Bacteria</taxon>
        <taxon>Pseudomonadati</taxon>
        <taxon>Planctomycetota</taxon>
        <taxon>Planctomycetia</taxon>
        <taxon>Pirellulales</taxon>
        <taxon>Pirellulaceae</taxon>
        <taxon>Rubripirellula</taxon>
    </lineage>
</organism>
<evidence type="ECO:0000259" key="4">
    <source>
        <dbReference type="Pfam" id="PF00534"/>
    </source>
</evidence>